<dbReference type="EMBL" id="ON189047">
    <property type="protein sequence ID" value="URA07113.1"/>
    <property type="molecule type" value="Genomic_DNA"/>
</dbReference>
<evidence type="ECO:0000313" key="1">
    <source>
        <dbReference type="EMBL" id="URA07113.1"/>
    </source>
</evidence>
<sequence length="33" mass="3394">MASKRWSPGGLTPGIIYPCLETLTGETALDSGA</sequence>
<reference evidence="1" key="1">
    <citation type="journal article" date="2022" name="Viruses">
        <title>Isolation of novel Xanthomonas phages for the plant pathogens X. translucens and X. campestris.</title>
        <authorList>
            <person name="Erdrich S.H."/>
            <person name="Sharma V."/>
            <person name="Schurr U."/>
            <person name="Arsova B."/>
            <person name="Frunzke J."/>
        </authorList>
    </citation>
    <scope>NUCLEOTIDE SEQUENCE</scope>
</reference>
<dbReference type="Proteomes" id="UP001056460">
    <property type="component" value="Segment"/>
</dbReference>
<gene>
    <name evidence="1" type="ORF">Mallos_BL6005</name>
</gene>
<organism evidence="1 2">
    <name type="scientific">Xanthomonas phage Mallos</name>
    <dbReference type="NCBI Taxonomy" id="2939131"/>
    <lineage>
        <taxon>Viruses</taxon>
        <taxon>Duplodnaviria</taxon>
        <taxon>Heunggongvirae</taxon>
        <taxon>Uroviricota</taxon>
        <taxon>Caudoviricetes</taxon>
        <taxon>Mesyanzhinovviridae</taxon>
        <taxon>Bradleyvirinae</taxon>
        <taxon>Mallosvirus</taxon>
        <taxon>Mallosvirus mallos</taxon>
    </lineage>
</organism>
<proteinExistence type="predicted"/>
<name>A0A9E7E1W8_9CAUD</name>
<protein>
    <submittedName>
        <fullName evidence="1">Uncharacterized protein</fullName>
    </submittedName>
</protein>
<keyword evidence="2" id="KW-1185">Reference proteome</keyword>
<evidence type="ECO:0000313" key="2">
    <source>
        <dbReference type="Proteomes" id="UP001056460"/>
    </source>
</evidence>
<accession>A0A9E7E1W8</accession>